<protein>
    <submittedName>
        <fullName evidence="4">Thiamine phosphate synthase</fullName>
    </submittedName>
</protein>
<evidence type="ECO:0000313" key="4">
    <source>
        <dbReference type="EMBL" id="RDU59514.1"/>
    </source>
</evidence>
<reference evidence="4 5" key="1">
    <citation type="submission" date="2018-04" db="EMBL/GenBank/DDBJ databases">
        <title>Novel Campyloabacter and Helicobacter Species and Strains.</title>
        <authorList>
            <person name="Mannion A.J."/>
            <person name="Shen Z."/>
            <person name="Fox J.G."/>
        </authorList>
    </citation>
    <scope>NUCLEOTIDE SEQUENCE [LARGE SCALE GENOMIC DNA]</scope>
    <source>
        <strain evidence="4 5">MIT 98-6070</strain>
    </source>
</reference>
<comment type="caution">
    <text evidence="4">The sequence shown here is derived from an EMBL/GenBank/DDBJ whole genome shotgun (WGS) entry which is preliminary data.</text>
</comment>
<organism evidence="4 5">
    <name type="scientific">Helicobacter marmotae</name>
    <dbReference type="NCBI Taxonomy" id="152490"/>
    <lineage>
        <taxon>Bacteria</taxon>
        <taxon>Pseudomonadati</taxon>
        <taxon>Campylobacterota</taxon>
        <taxon>Epsilonproteobacteria</taxon>
        <taxon>Campylobacterales</taxon>
        <taxon>Helicobacteraceae</taxon>
        <taxon>Helicobacter</taxon>
    </lineage>
</organism>
<dbReference type="InterPro" id="IPR022998">
    <property type="entry name" value="ThiamineP_synth_TenI"/>
</dbReference>
<dbReference type="Gene3D" id="3.20.20.70">
    <property type="entry name" value="Aldolase class I"/>
    <property type="match status" value="1"/>
</dbReference>
<proteinExistence type="predicted"/>
<dbReference type="InterPro" id="IPR013785">
    <property type="entry name" value="Aldolase_TIM"/>
</dbReference>
<dbReference type="PANTHER" id="PTHR20857:SF15">
    <property type="entry name" value="THIAMINE-PHOSPHATE SYNTHASE"/>
    <property type="match status" value="1"/>
</dbReference>
<dbReference type="GO" id="GO:0004789">
    <property type="term" value="F:thiamine-phosphate diphosphorylase activity"/>
    <property type="evidence" value="ECO:0007669"/>
    <property type="project" value="TreeGrafter"/>
</dbReference>
<dbReference type="GO" id="GO:0005737">
    <property type="term" value="C:cytoplasm"/>
    <property type="evidence" value="ECO:0007669"/>
    <property type="project" value="TreeGrafter"/>
</dbReference>
<evidence type="ECO:0000256" key="2">
    <source>
        <dbReference type="ARBA" id="ARBA00022977"/>
    </source>
</evidence>
<dbReference type="Proteomes" id="UP000256599">
    <property type="component" value="Unassembled WGS sequence"/>
</dbReference>
<gene>
    <name evidence="4" type="ORF">CQA63_06305</name>
</gene>
<accession>A0A3D8I431</accession>
<sequence>MKTTNFTSLLITPSIDRVYIHALALAIPRFNIDWIMYRYENEQYIRLFLDTLSPFGKKLLLNIPFTSPQQALRLSCEFGGVHLKSHLLDYIAPLKTMIKQDKIIGYSAHSVEELMYALHLGAHYCTLSPIFPTSNKGAPLGLEVFEHIPCHLRQRVIALGGITPSHTEVLRALGLGGFAGISCFQP</sequence>
<dbReference type="PANTHER" id="PTHR20857">
    <property type="entry name" value="THIAMINE-PHOSPHATE PYROPHOSPHORYLASE"/>
    <property type="match status" value="1"/>
</dbReference>
<evidence type="ECO:0000256" key="1">
    <source>
        <dbReference type="ARBA" id="ARBA00004948"/>
    </source>
</evidence>
<dbReference type="SUPFAM" id="SSF51391">
    <property type="entry name" value="Thiamin phosphate synthase"/>
    <property type="match status" value="1"/>
</dbReference>
<feature type="domain" description="Thiamine phosphate synthase/TenI" evidence="3">
    <location>
        <begin position="73"/>
        <end position="183"/>
    </location>
</feature>
<dbReference type="CDD" id="cd00564">
    <property type="entry name" value="TMP_TenI"/>
    <property type="match status" value="1"/>
</dbReference>
<evidence type="ECO:0000259" key="3">
    <source>
        <dbReference type="Pfam" id="PF02581"/>
    </source>
</evidence>
<dbReference type="OrthoDB" id="5347413at2"/>
<name>A0A3D8I431_9HELI</name>
<dbReference type="GO" id="GO:0009228">
    <property type="term" value="P:thiamine biosynthetic process"/>
    <property type="evidence" value="ECO:0007669"/>
    <property type="project" value="UniProtKB-KW"/>
</dbReference>
<dbReference type="InterPro" id="IPR036206">
    <property type="entry name" value="ThiamineP_synth_sf"/>
</dbReference>
<dbReference type="EMBL" id="NXLR01000011">
    <property type="protein sequence ID" value="RDU59514.1"/>
    <property type="molecule type" value="Genomic_DNA"/>
</dbReference>
<dbReference type="RefSeq" id="WP_104699779.1">
    <property type="nucleotide sequence ID" value="NZ_FZPP01000014.1"/>
</dbReference>
<keyword evidence="5" id="KW-1185">Reference proteome</keyword>
<dbReference type="AlphaFoldDB" id="A0A3D8I431"/>
<keyword evidence="2" id="KW-0784">Thiamine biosynthesis</keyword>
<evidence type="ECO:0000313" key="5">
    <source>
        <dbReference type="Proteomes" id="UP000256599"/>
    </source>
</evidence>
<comment type="pathway">
    <text evidence="1">Cofactor biosynthesis; thiamine diphosphate biosynthesis.</text>
</comment>
<dbReference type="Pfam" id="PF02581">
    <property type="entry name" value="TMP-TENI"/>
    <property type="match status" value="1"/>
</dbReference>